<evidence type="ECO:0000256" key="1">
    <source>
        <dbReference type="SAM" id="MobiDB-lite"/>
    </source>
</evidence>
<dbReference type="EMBL" id="LR862139">
    <property type="protein sequence ID" value="CAD1818907.1"/>
    <property type="molecule type" value="Genomic_DNA"/>
</dbReference>
<accession>A0A6V7NK38</accession>
<evidence type="ECO:0000313" key="2">
    <source>
        <dbReference type="EMBL" id="CAD1818907.1"/>
    </source>
</evidence>
<feature type="region of interest" description="Disordered" evidence="1">
    <location>
        <begin position="1"/>
        <end position="102"/>
    </location>
</feature>
<proteinExistence type="predicted"/>
<gene>
    <name evidence="2" type="ORF">CB5_LOCUS2118</name>
</gene>
<name>A0A6V7NK38_ANACO</name>
<protein>
    <submittedName>
        <fullName evidence="2">Uncharacterized protein</fullName>
    </submittedName>
</protein>
<dbReference type="AlphaFoldDB" id="A0A6V7NK38"/>
<sequence length="133" mass="14274">MPPYASYNGSGSGEMGSPEVPAGGCRREEGGGRGDAGPGRGEAAEEEDEESVPVGGVGEDLRKFHSSLTDDEARDLRSTQSRNEKTIQTVYAQAKDHPVGDDDGTGLYEAMCKEVRHAVDEIRTELEKVPFVF</sequence>
<reference evidence="2" key="1">
    <citation type="submission" date="2020-07" db="EMBL/GenBank/DDBJ databases">
        <authorList>
            <person name="Lin J."/>
        </authorList>
    </citation>
    <scope>NUCLEOTIDE SEQUENCE</scope>
</reference>
<feature type="compositionally biased region" description="Basic and acidic residues" evidence="1">
    <location>
        <begin position="74"/>
        <end position="85"/>
    </location>
</feature>
<dbReference type="PANTHER" id="PTHR34466">
    <property type="entry name" value="OS11G0129800 PROTEIN"/>
    <property type="match status" value="1"/>
</dbReference>
<organism evidence="2">
    <name type="scientific">Ananas comosus var. bracteatus</name>
    <name type="common">red pineapple</name>
    <dbReference type="NCBI Taxonomy" id="296719"/>
    <lineage>
        <taxon>Eukaryota</taxon>
        <taxon>Viridiplantae</taxon>
        <taxon>Streptophyta</taxon>
        <taxon>Embryophyta</taxon>
        <taxon>Tracheophyta</taxon>
        <taxon>Spermatophyta</taxon>
        <taxon>Magnoliopsida</taxon>
        <taxon>Liliopsida</taxon>
        <taxon>Poales</taxon>
        <taxon>Bromeliaceae</taxon>
        <taxon>Bromelioideae</taxon>
        <taxon>Ananas</taxon>
    </lineage>
</organism>
<dbReference type="PANTHER" id="PTHR34466:SF1">
    <property type="entry name" value="OS06G0609800 PROTEIN"/>
    <property type="match status" value="1"/>
</dbReference>